<dbReference type="SUPFAM" id="SSF53756">
    <property type="entry name" value="UDP-Glycosyltransferase/glycogen phosphorylase"/>
    <property type="match status" value="1"/>
</dbReference>
<name>A0A1G2LNY0_9BACT</name>
<dbReference type="InterPro" id="IPR050194">
    <property type="entry name" value="Glycosyltransferase_grp1"/>
</dbReference>
<dbReference type="PANTHER" id="PTHR45947:SF3">
    <property type="entry name" value="SULFOQUINOVOSYL TRANSFERASE SQD2"/>
    <property type="match status" value="1"/>
</dbReference>
<evidence type="ECO:0008006" key="5">
    <source>
        <dbReference type="Google" id="ProtNLM"/>
    </source>
</evidence>
<dbReference type="Pfam" id="PF13439">
    <property type="entry name" value="Glyco_transf_4"/>
    <property type="match status" value="1"/>
</dbReference>
<feature type="domain" description="Glycosyltransferase subfamily 4-like N-terminal" evidence="2">
    <location>
        <begin position="55"/>
        <end position="165"/>
    </location>
</feature>
<comment type="caution">
    <text evidence="3">The sequence shown here is derived from an EMBL/GenBank/DDBJ whole genome shotgun (WGS) entry which is preliminary data.</text>
</comment>
<evidence type="ECO:0000259" key="1">
    <source>
        <dbReference type="Pfam" id="PF00534"/>
    </source>
</evidence>
<dbReference type="InterPro" id="IPR001296">
    <property type="entry name" value="Glyco_trans_1"/>
</dbReference>
<gene>
    <name evidence="3" type="ORF">A3G49_00975</name>
</gene>
<protein>
    <recommendedName>
        <fullName evidence="5">Glycosyl transferase family 1 domain-containing protein</fullName>
    </recommendedName>
</protein>
<dbReference type="InterPro" id="IPR028098">
    <property type="entry name" value="Glyco_trans_4-like_N"/>
</dbReference>
<evidence type="ECO:0000313" key="4">
    <source>
        <dbReference type="Proteomes" id="UP000177171"/>
    </source>
</evidence>
<evidence type="ECO:0000313" key="3">
    <source>
        <dbReference type="EMBL" id="OHA13234.1"/>
    </source>
</evidence>
<reference evidence="3 4" key="1">
    <citation type="journal article" date="2016" name="Nat. Commun.">
        <title>Thousands of microbial genomes shed light on interconnected biogeochemical processes in an aquifer system.</title>
        <authorList>
            <person name="Anantharaman K."/>
            <person name="Brown C.T."/>
            <person name="Hug L.A."/>
            <person name="Sharon I."/>
            <person name="Castelle C.J."/>
            <person name="Probst A.J."/>
            <person name="Thomas B.C."/>
            <person name="Singh A."/>
            <person name="Wilkins M.J."/>
            <person name="Karaoz U."/>
            <person name="Brodie E.L."/>
            <person name="Williams K.H."/>
            <person name="Hubbard S.S."/>
            <person name="Banfield J.F."/>
        </authorList>
    </citation>
    <scope>NUCLEOTIDE SEQUENCE [LARGE SCALE GENOMIC DNA]</scope>
</reference>
<dbReference type="PANTHER" id="PTHR45947">
    <property type="entry name" value="SULFOQUINOVOSYL TRANSFERASE SQD2"/>
    <property type="match status" value="1"/>
</dbReference>
<sequence>MPQEVKKICYLTDTQNPHSGWGRLSREVINRVINGAFESAVLAREGSGCENERAILQSGFLGIFLSVFRIRPFLKRCDIVHAFDGWPNAAVAAFANIFLKKRFFITAVGTYSVLPLDRFWQGLFLRFAYRRAEKILAISNYTKDEISKRVSLENIEVVNLGVDFEKFHRACARPGGKKNILLSVGEIKQRKGYHVALEAFFMLKKKFPDLKYIIAGCGNDLESNYYRYLLEIIQKNGGEGDVVFTGDVSEEKLLELYGRAKIFILPSIKTDGAFEGFGLVLLEANAAGIPAIGTKPSGMEDIISEGINGYLVSQNDSKSMANCLNNLLSDQELYVKLSNGALKTAQEMSWDKTINRYLSLYEQNLTQH</sequence>
<organism evidence="3 4">
    <name type="scientific">Candidatus Sungbacteria bacterium RIFCSPLOWO2_12_FULL_41_11</name>
    <dbReference type="NCBI Taxonomy" id="1802286"/>
    <lineage>
        <taxon>Bacteria</taxon>
        <taxon>Candidatus Sungiibacteriota</taxon>
    </lineage>
</organism>
<dbReference type="Proteomes" id="UP000177171">
    <property type="component" value="Unassembled WGS sequence"/>
</dbReference>
<evidence type="ECO:0000259" key="2">
    <source>
        <dbReference type="Pfam" id="PF13439"/>
    </source>
</evidence>
<accession>A0A1G2LNY0</accession>
<dbReference type="AlphaFoldDB" id="A0A1G2LNY0"/>
<dbReference type="EMBL" id="MHQY01000032">
    <property type="protein sequence ID" value="OHA13234.1"/>
    <property type="molecule type" value="Genomic_DNA"/>
</dbReference>
<proteinExistence type="predicted"/>
<feature type="domain" description="Glycosyl transferase family 1" evidence="1">
    <location>
        <begin position="174"/>
        <end position="342"/>
    </location>
</feature>
<dbReference type="Pfam" id="PF00534">
    <property type="entry name" value="Glycos_transf_1"/>
    <property type="match status" value="1"/>
</dbReference>
<dbReference type="Gene3D" id="3.40.50.2000">
    <property type="entry name" value="Glycogen Phosphorylase B"/>
    <property type="match status" value="2"/>
</dbReference>
<dbReference type="CDD" id="cd03801">
    <property type="entry name" value="GT4_PimA-like"/>
    <property type="match status" value="1"/>
</dbReference>
<dbReference type="GO" id="GO:0016757">
    <property type="term" value="F:glycosyltransferase activity"/>
    <property type="evidence" value="ECO:0007669"/>
    <property type="project" value="InterPro"/>
</dbReference>